<gene>
    <name evidence="1" type="ORF">A7T00_07185</name>
</gene>
<dbReference type="Gene3D" id="2.40.30.20">
    <property type="match status" value="1"/>
</dbReference>
<dbReference type="AlphaFoldDB" id="A0A1S0ZKU9"/>
<reference evidence="1" key="1">
    <citation type="submission" date="2016-09" db="EMBL/GenBank/DDBJ databases">
        <title>Whole genome sequencing of Salmonella enterica.</title>
        <authorList>
            <person name="Bell R."/>
        </authorList>
    </citation>
    <scope>NUCLEOTIDE SEQUENCE [LARGE SCALE GENOMIC DNA]</scope>
    <source>
        <strain evidence="1">CFSAN044978</strain>
    </source>
</reference>
<dbReference type="EMBL" id="MLZC01000002">
    <property type="protein sequence ID" value="OHG69132.1"/>
    <property type="molecule type" value="Genomic_DNA"/>
</dbReference>
<name>A0A1S0ZKU9_SALET</name>
<protein>
    <submittedName>
        <fullName evidence="1">Uncharacterized protein</fullName>
    </submittedName>
</protein>
<proteinExistence type="predicted"/>
<dbReference type="RefSeq" id="WP_070794083.1">
    <property type="nucleotide sequence ID" value="NZ_QWDP01000001.1"/>
</dbReference>
<comment type="caution">
    <text evidence="1">The sequence shown here is derived from an EMBL/GenBank/DDBJ whole genome shotgun (WGS) entry which is preliminary data.</text>
</comment>
<organism evidence="1">
    <name type="scientific">Salmonella enterica subsp. enterica serovar Saintpaul</name>
    <dbReference type="NCBI Taxonomy" id="90105"/>
    <lineage>
        <taxon>Bacteria</taxon>
        <taxon>Pseudomonadati</taxon>
        <taxon>Pseudomonadota</taxon>
        <taxon>Gammaproteobacteria</taxon>
        <taxon>Enterobacterales</taxon>
        <taxon>Enterobacteriaceae</taxon>
        <taxon>Salmonella</taxon>
    </lineage>
</organism>
<sequence length="290" mass="29489">MANALSVNPMQTTNARGTFYAKSDGLIQGVALDDPAARYALASGTLASDEIKPLWGGLPVNELVPGASSAPRGSIIKRAASLSQLVGFSVFNQAHNGLTTPQSPVPLLLSNMSASFYRLGSGMRVPVKASDAVISLASAGISVKQPLVWNFAEDCLDVFSTAAADVATTSITWTAPTASLAGFATATTASAHGLKVGAYVAISGAVPAAYNGTVQVLSVPSATTFTFTPVSVPSGNATTQGTTGAAKEQDVALPVKIIEMQMGNSKTVSYDSATGFATWNDSGNAAVILL</sequence>
<evidence type="ECO:0000313" key="1">
    <source>
        <dbReference type="EMBL" id="OHG69132.1"/>
    </source>
</evidence>
<dbReference type="InterPro" id="IPR023366">
    <property type="entry name" value="ATP_synth_asu-like_sf"/>
</dbReference>
<accession>A0A1S0ZKU9</accession>